<dbReference type="EMBL" id="CAEZSR010000275">
    <property type="protein sequence ID" value="CAB4596466.1"/>
    <property type="molecule type" value="Genomic_DNA"/>
</dbReference>
<dbReference type="PANTHER" id="PTHR34547:SF1">
    <property type="entry name" value="YACP-LIKE NYN DOMAIN PROTEIN"/>
    <property type="match status" value="1"/>
</dbReference>
<reference evidence="1" key="1">
    <citation type="submission" date="2020-05" db="EMBL/GenBank/DDBJ databases">
        <authorList>
            <person name="Chiriac C."/>
            <person name="Salcher M."/>
            <person name="Ghai R."/>
            <person name="Kavagutti S V."/>
        </authorList>
    </citation>
    <scope>NUCLEOTIDE SEQUENCE</scope>
</reference>
<proteinExistence type="predicted"/>
<sequence>MGSSLAAAEHVVRTPGAVVIVDGYNVAKLRFPLLDLETQRERCIDLCEDVARRWGTDLVVVFDGANAAGVAGVAGSVRRLVRVTYSPEGVIADDVIRAEVAALPDEVPVVVVTNDQAIVQDVRTMGANPVSSDRFVELATR</sequence>
<dbReference type="PANTHER" id="PTHR34547">
    <property type="entry name" value="YACP-LIKE NYN DOMAIN PROTEIN"/>
    <property type="match status" value="1"/>
</dbReference>
<protein>
    <submittedName>
        <fullName evidence="1">Unannotated protein</fullName>
    </submittedName>
</protein>
<accession>A0A6J6G596</accession>
<gene>
    <name evidence="1" type="ORF">UFOPK1493_04036</name>
</gene>
<dbReference type="InterPro" id="IPR010298">
    <property type="entry name" value="YacP-like"/>
</dbReference>
<dbReference type="Pfam" id="PF05991">
    <property type="entry name" value="NYN_YacP"/>
    <property type="match status" value="1"/>
</dbReference>
<dbReference type="AlphaFoldDB" id="A0A6J6G596"/>
<name>A0A6J6G596_9ZZZZ</name>
<evidence type="ECO:0000313" key="1">
    <source>
        <dbReference type="EMBL" id="CAB4596466.1"/>
    </source>
</evidence>
<organism evidence="1">
    <name type="scientific">freshwater metagenome</name>
    <dbReference type="NCBI Taxonomy" id="449393"/>
    <lineage>
        <taxon>unclassified sequences</taxon>
        <taxon>metagenomes</taxon>
        <taxon>ecological metagenomes</taxon>
    </lineage>
</organism>